<proteinExistence type="predicted"/>
<evidence type="ECO:0000313" key="3">
    <source>
        <dbReference type="Proteomes" id="UP000290204"/>
    </source>
</evidence>
<evidence type="ECO:0000313" key="2">
    <source>
        <dbReference type="EMBL" id="RXK58551.1"/>
    </source>
</evidence>
<dbReference type="AlphaFoldDB" id="A0A4Q1CFC2"/>
<reference evidence="2 3" key="1">
    <citation type="submission" date="2019-01" db="EMBL/GenBank/DDBJ databases">
        <title>Lacibacter sp. strain TTM-7.</title>
        <authorList>
            <person name="Chen W.-M."/>
        </authorList>
    </citation>
    <scope>NUCLEOTIDE SEQUENCE [LARGE SCALE GENOMIC DNA]</scope>
    <source>
        <strain evidence="2 3">TTM-7</strain>
    </source>
</reference>
<accession>A0A4Q1CFC2</accession>
<gene>
    <name evidence="2" type="ORF">ESA94_18135</name>
</gene>
<feature type="region of interest" description="Disordered" evidence="1">
    <location>
        <begin position="1"/>
        <end position="61"/>
    </location>
</feature>
<feature type="compositionally biased region" description="Basic and acidic residues" evidence="1">
    <location>
        <begin position="1"/>
        <end position="26"/>
    </location>
</feature>
<dbReference type="EMBL" id="SDHW01000006">
    <property type="protein sequence ID" value="RXK58551.1"/>
    <property type="molecule type" value="Genomic_DNA"/>
</dbReference>
<keyword evidence="3" id="KW-1185">Reference proteome</keyword>
<evidence type="ECO:0000256" key="1">
    <source>
        <dbReference type="SAM" id="MobiDB-lite"/>
    </source>
</evidence>
<comment type="caution">
    <text evidence="2">The sequence shown here is derived from an EMBL/GenBank/DDBJ whole genome shotgun (WGS) entry which is preliminary data.</text>
</comment>
<dbReference type="RefSeq" id="WP_129132353.1">
    <property type="nucleotide sequence ID" value="NZ_SDHW01000006.1"/>
</dbReference>
<organism evidence="2 3">
    <name type="scientific">Lacibacter luteus</name>
    <dbReference type="NCBI Taxonomy" id="2508719"/>
    <lineage>
        <taxon>Bacteria</taxon>
        <taxon>Pseudomonadati</taxon>
        <taxon>Bacteroidota</taxon>
        <taxon>Chitinophagia</taxon>
        <taxon>Chitinophagales</taxon>
        <taxon>Chitinophagaceae</taxon>
        <taxon>Lacibacter</taxon>
    </lineage>
</organism>
<dbReference type="Proteomes" id="UP000290204">
    <property type="component" value="Unassembled WGS sequence"/>
</dbReference>
<protein>
    <submittedName>
        <fullName evidence="2">Uncharacterized protein</fullName>
    </submittedName>
</protein>
<name>A0A4Q1CFC2_9BACT</name>
<sequence>MDDKLKKPERTNERDIDINKGAKPDLNESYIPDFGWTPPAPPAGSIAESKPESEGPEPDGE</sequence>